<gene>
    <name evidence="1" type="ORF">ACFSUC_09890</name>
</gene>
<comment type="caution">
    <text evidence="1">The sequence shown here is derived from an EMBL/GenBank/DDBJ whole genome shotgun (WGS) entry which is preliminary data.</text>
</comment>
<dbReference type="EMBL" id="JBHUMM010000020">
    <property type="protein sequence ID" value="MFD2671918.1"/>
    <property type="molecule type" value="Genomic_DNA"/>
</dbReference>
<reference evidence="2" key="1">
    <citation type="journal article" date="2019" name="Int. J. Syst. Evol. Microbiol.">
        <title>The Global Catalogue of Microorganisms (GCM) 10K type strain sequencing project: providing services to taxonomists for standard genome sequencing and annotation.</title>
        <authorList>
            <consortium name="The Broad Institute Genomics Platform"/>
            <consortium name="The Broad Institute Genome Sequencing Center for Infectious Disease"/>
            <person name="Wu L."/>
            <person name="Ma J."/>
        </authorList>
    </citation>
    <scope>NUCLEOTIDE SEQUENCE [LARGE SCALE GENOMIC DNA]</scope>
    <source>
        <strain evidence="2">KCTC 33676</strain>
    </source>
</reference>
<keyword evidence="2" id="KW-1185">Reference proteome</keyword>
<dbReference type="Proteomes" id="UP001597497">
    <property type="component" value="Unassembled WGS sequence"/>
</dbReference>
<evidence type="ECO:0000313" key="2">
    <source>
        <dbReference type="Proteomes" id="UP001597497"/>
    </source>
</evidence>
<name>A0ABW5RA84_9BACL</name>
<dbReference type="NCBIfam" id="NF041886">
    <property type="entry name" value="Rmf_CrpP_fam"/>
    <property type="match status" value="1"/>
</dbReference>
<dbReference type="RefSeq" id="WP_379929393.1">
    <property type="nucleotide sequence ID" value="NZ_JBHUMM010000020.1"/>
</dbReference>
<proteinExistence type="predicted"/>
<organism evidence="1 2">
    <name type="scientific">Marinicrinis sediminis</name>
    <dbReference type="NCBI Taxonomy" id="1652465"/>
    <lineage>
        <taxon>Bacteria</taxon>
        <taxon>Bacillati</taxon>
        <taxon>Bacillota</taxon>
        <taxon>Bacilli</taxon>
        <taxon>Bacillales</taxon>
        <taxon>Paenibacillaceae</taxon>
    </lineage>
</organism>
<accession>A0ABW5RA84</accession>
<evidence type="ECO:0000313" key="1">
    <source>
        <dbReference type="EMBL" id="MFD2671918.1"/>
    </source>
</evidence>
<sequence>MSSEVIRLLPSTKNKAFLGAFSKGKEAALSGLPPESCPYNDHRTKNGSVTFSRAFKKYWMLGYTEFATDDGSTLEIKTNFESEVYIPD</sequence>
<protein>
    <submittedName>
        <fullName evidence="1">Rmf/CrpP family protein</fullName>
    </submittedName>
</protein>